<name>A0A3A1YJ94_9GAMM</name>
<keyword evidence="7 10" id="KW-0653">Protein transport</keyword>
<dbReference type="OrthoDB" id="9792439at2"/>
<comment type="similarity">
    <text evidence="2 10">Belongs to the TonB family.</text>
</comment>
<dbReference type="GO" id="GO:0055085">
    <property type="term" value="P:transmembrane transport"/>
    <property type="evidence" value="ECO:0007669"/>
    <property type="project" value="InterPro"/>
</dbReference>
<keyword evidence="5 10" id="KW-0997">Cell inner membrane</keyword>
<comment type="subcellular location">
    <subcellularLocation>
        <location evidence="1 10">Cell inner membrane</location>
        <topology evidence="1 10">Single-pass membrane protein</topology>
        <orientation evidence="1 10">Periplasmic side</orientation>
    </subcellularLocation>
</comment>
<dbReference type="InterPro" id="IPR051045">
    <property type="entry name" value="TonB-dependent_transducer"/>
</dbReference>
<dbReference type="Proteomes" id="UP000265916">
    <property type="component" value="Unassembled WGS sequence"/>
</dbReference>
<evidence type="ECO:0000256" key="9">
    <source>
        <dbReference type="ARBA" id="ARBA00023136"/>
    </source>
</evidence>
<organism evidence="13 14">
    <name type="scientific">Psittacicella hinzii</name>
    <dbReference type="NCBI Taxonomy" id="2028575"/>
    <lineage>
        <taxon>Bacteria</taxon>
        <taxon>Pseudomonadati</taxon>
        <taxon>Pseudomonadota</taxon>
        <taxon>Gammaproteobacteria</taxon>
        <taxon>Pasteurellales</taxon>
        <taxon>Psittacicellaceae</taxon>
        <taxon>Psittacicella</taxon>
    </lineage>
</organism>
<feature type="compositionally biased region" description="Basic and acidic residues" evidence="11">
    <location>
        <begin position="133"/>
        <end position="143"/>
    </location>
</feature>
<dbReference type="InterPro" id="IPR006260">
    <property type="entry name" value="TonB/TolA_C"/>
</dbReference>
<dbReference type="RefSeq" id="WP_119531719.1">
    <property type="nucleotide sequence ID" value="NZ_JBHSSP010000001.1"/>
</dbReference>
<dbReference type="PANTHER" id="PTHR33446:SF2">
    <property type="entry name" value="PROTEIN TONB"/>
    <property type="match status" value="1"/>
</dbReference>
<protein>
    <recommendedName>
        <fullName evidence="10">Protein TonB</fullName>
    </recommendedName>
</protein>
<keyword evidence="6 10" id="KW-0812">Transmembrane</keyword>
<dbReference type="Gene3D" id="3.30.1150.10">
    <property type="match status" value="1"/>
</dbReference>
<accession>A0A3A1YJ94</accession>
<dbReference type="GO" id="GO:0030288">
    <property type="term" value="C:outer membrane-bounded periplasmic space"/>
    <property type="evidence" value="ECO:0007669"/>
    <property type="project" value="InterPro"/>
</dbReference>
<evidence type="ECO:0000256" key="1">
    <source>
        <dbReference type="ARBA" id="ARBA00004383"/>
    </source>
</evidence>
<comment type="caution">
    <text evidence="13">The sequence shown here is derived from an EMBL/GenBank/DDBJ whole genome shotgun (WGS) entry which is preliminary data.</text>
</comment>
<dbReference type="GO" id="GO:0015891">
    <property type="term" value="P:siderophore transport"/>
    <property type="evidence" value="ECO:0007669"/>
    <property type="project" value="InterPro"/>
</dbReference>
<evidence type="ECO:0000256" key="11">
    <source>
        <dbReference type="SAM" id="MobiDB-lite"/>
    </source>
</evidence>
<evidence type="ECO:0000313" key="14">
    <source>
        <dbReference type="Proteomes" id="UP000265916"/>
    </source>
</evidence>
<proteinExistence type="inferred from homology"/>
<dbReference type="Pfam" id="PF03544">
    <property type="entry name" value="TonB_C"/>
    <property type="match status" value="1"/>
</dbReference>
<sequence>MPEKQPSRVVLKLCTLGLVFVAHIALAFALLGFRSPQLPLVMQAQTEQTAGKAMSQSVDYFELSAYEVAPPEPEKPVAVETSEPEKADVQEDKPQPVEKPKPKPQPKPQPKPEPKPLPKPQPKPVTQAPKASEQPKVEPKKEATSQQASQGGSGQDKAVNNAQGQEGTGNDKVTSATHLGGYLQNPKPEYPLASQERGEEGVVTLKVLVQANGKPANVQVIKSSGYARLDRSALNTVSNYYTFIPATRAGVPVESYYTFSINFVLPK</sequence>
<comment type="function">
    <text evidence="10">Interacts with outer membrane receptor proteins that carry out high-affinity binding and energy dependent uptake into the periplasmic space of specific substrates. It could act to transduce energy from the cytoplasmic membrane to specific energy-requiring processes in the outer membrane, resulting in the release into the periplasm of ligands bound by these outer membrane proteins.</text>
</comment>
<reference evidence="13 14" key="1">
    <citation type="submission" date="2017-08" db="EMBL/GenBank/DDBJ databases">
        <title>Reclassification of Bisgaard taxon 37 and 44.</title>
        <authorList>
            <person name="Christensen H."/>
        </authorList>
    </citation>
    <scope>NUCLEOTIDE SEQUENCE [LARGE SCALE GENOMIC DNA]</scope>
    <source>
        <strain evidence="13 14">111</strain>
    </source>
</reference>
<dbReference type="PANTHER" id="PTHR33446">
    <property type="entry name" value="PROTEIN TONB-RELATED"/>
    <property type="match status" value="1"/>
</dbReference>
<evidence type="ECO:0000259" key="12">
    <source>
        <dbReference type="PROSITE" id="PS52015"/>
    </source>
</evidence>
<dbReference type="SUPFAM" id="SSF74653">
    <property type="entry name" value="TolA/TonB C-terminal domain"/>
    <property type="match status" value="1"/>
</dbReference>
<dbReference type="PRINTS" id="PR01374">
    <property type="entry name" value="TONBPROTEIN"/>
</dbReference>
<dbReference type="PROSITE" id="PS52015">
    <property type="entry name" value="TONB_CTD"/>
    <property type="match status" value="1"/>
</dbReference>
<evidence type="ECO:0000256" key="10">
    <source>
        <dbReference type="RuleBase" id="RU362123"/>
    </source>
</evidence>
<evidence type="ECO:0000256" key="4">
    <source>
        <dbReference type="ARBA" id="ARBA00022475"/>
    </source>
</evidence>
<evidence type="ECO:0000256" key="8">
    <source>
        <dbReference type="ARBA" id="ARBA00022989"/>
    </source>
</evidence>
<keyword evidence="8 10" id="KW-1133">Transmembrane helix</keyword>
<evidence type="ECO:0000256" key="3">
    <source>
        <dbReference type="ARBA" id="ARBA00022448"/>
    </source>
</evidence>
<keyword evidence="10" id="KW-0735">Signal-anchor</keyword>
<feature type="compositionally biased region" description="Basic and acidic residues" evidence="11">
    <location>
        <begin position="72"/>
        <end position="101"/>
    </location>
</feature>
<keyword evidence="3 10" id="KW-0813">Transport</keyword>
<dbReference type="InterPro" id="IPR003538">
    <property type="entry name" value="TonB"/>
</dbReference>
<dbReference type="AlphaFoldDB" id="A0A3A1YJ94"/>
<dbReference type="GO" id="GO:0031992">
    <property type="term" value="F:energy transducer activity"/>
    <property type="evidence" value="ECO:0007669"/>
    <property type="project" value="InterPro"/>
</dbReference>
<evidence type="ECO:0000256" key="7">
    <source>
        <dbReference type="ARBA" id="ARBA00022927"/>
    </source>
</evidence>
<dbReference type="EMBL" id="NRJG01000095">
    <property type="protein sequence ID" value="RIY37120.1"/>
    <property type="molecule type" value="Genomic_DNA"/>
</dbReference>
<evidence type="ECO:0000256" key="2">
    <source>
        <dbReference type="ARBA" id="ARBA00006555"/>
    </source>
</evidence>
<dbReference type="GO" id="GO:0098797">
    <property type="term" value="C:plasma membrane protein complex"/>
    <property type="evidence" value="ECO:0007669"/>
    <property type="project" value="TreeGrafter"/>
</dbReference>
<gene>
    <name evidence="13" type="ORF">CKF58_05340</name>
</gene>
<keyword evidence="4 10" id="KW-1003">Cell membrane</keyword>
<evidence type="ECO:0000313" key="13">
    <source>
        <dbReference type="EMBL" id="RIY37120.1"/>
    </source>
</evidence>
<keyword evidence="9 10" id="KW-0472">Membrane</keyword>
<evidence type="ECO:0000256" key="5">
    <source>
        <dbReference type="ARBA" id="ARBA00022519"/>
    </source>
</evidence>
<keyword evidence="14" id="KW-1185">Reference proteome</keyword>
<dbReference type="NCBIfam" id="TIGR01352">
    <property type="entry name" value="tonB_Cterm"/>
    <property type="match status" value="1"/>
</dbReference>
<dbReference type="InterPro" id="IPR037682">
    <property type="entry name" value="TonB_C"/>
</dbReference>
<feature type="region of interest" description="Disordered" evidence="11">
    <location>
        <begin position="67"/>
        <end position="196"/>
    </location>
</feature>
<feature type="transmembrane region" description="Helical" evidence="10">
    <location>
        <begin position="9"/>
        <end position="33"/>
    </location>
</feature>
<evidence type="ECO:0000256" key="6">
    <source>
        <dbReference type="ARBA" id="ARBA00022692"/>
    </source>
</evidence>
<feature type="domain" description="TonB C-terminal" evidence="12">
    <location>
        <begin position="175"/>
        <end position="267"/>
    </location>
</feature>
<dbReference type="GO" id="GO:0015031">
    <property type="term" value="P:protein transport"/>
    <property type="evidence" value="ECO:0007669"/>
    <property type="project" value="UniProtKB-UniRule"/>
</dbReference>